<dbReference type="Pfam" id="PF06271">
    <property type="entry name" value="RDD"/>
    <property type="match status" value="1"/>
</dbReference>
<evidence type="ECO:0000256" key="8">
    <source>
        <dbReference type="SAM" id="Phobius"/>
    </source>
</evidence>
<dbReference type="Gene3D" id="2.60.200.20">
    <property type="match status" value="1"/>
</dbReference>
<feature type="domain" description="FHA" evidence="9">
    <location>
        <begin position="437"/>
        <end position="503"/>
    </location>
</feature>
<keyword evidence="11" id="KW-1185">Reference proteome</keyword>
<dbReference type="EMBL" id="CP039291">
    <property type="protein sequence ID" value="QCB92865.1"/>
    <property type="molecule type" value="Genomic_DNA"/>
</dbReference>
<dbReference type="RefSeq" id="WP_136225314.1">
    <property type="nucleotide sequence ID" value="NZ_CP039291.1"/>
</dbReference>
<evidence type="ECO:0000256" key="7">
    <source>
        <dbReference type="SAM" id="MobiDB-lite"/>
    </source>
</evidence>
<feature type="transmembrane region" description="Helical" evidence="8">
    <location>
        <begin position="186"/>
        <end position="208"/>
    </location>
</feature>
<feature type="transmembrane region" description="Helical" evidence="8">
    <location>
        <begin position="133"/>
        <end position="165"/>
    </location>
</feature>
<dbReference type="SUPFAM" id="SSF49879">
    <property type="entry name" value="SMAD/FHA domain"/>
    <property type="match status" value="1"/>
</dbReference>
<evidence type="ECO:0000259" key="9">
    <source>
        <dbReference type="PROSITE" id="PS50006"/>
    </source>
</evidence>
<feature type="compositionally biased region" description="Low complexity" evidence="7">
    <location>
        <begin position="258"/>
        <end position="267"/>
    </location>
</feature>
<dbReference type="InterPro" id="IPR008984">
    <property type="entry name" value="SMAD_FHA_dom_sf"/>
</dbReference>
<organism evidence="10 11">
    <name type="scientific">Cellulomonas shaoxiangyii</name>
    <dbReference type="NCBI Taxonomy" id="2566013"/>
    <lineage>
        <taxon>Bacteria</taxon>
        <taxon>Bacillati</taxon>
        <taxon>Actinomycetota</taxon>
        <taxon>Actinomycetes</taxon>
        <taxon>Micrococcales</taxon>
        <taxon>Cellulomonadaceae</taxon>
        <taxon>Cellulomonas</taxon>
    </lineage>
</organism>
<evidence type="ECO:0000256" key="1">
    <source>
        <dbReference type="ARBA" id="ARBA00004651"/>
    </source>
</evidence>
<dbReference type="AlphaFoldDB" id="A0A4V1CMG5"/>
<evidence type="ECO:0000256" key="4">
    <source>
        <dbReference type="ARBA" id="ARBA00022692"/>
    </source>
</evidence>
<name>A0A4V1CMG5_9CELL</name>
<feature type="transmembrane region" description="Helical" evidence="8">
    <location>
        <begin position="104"/>
        <end position="127"/>
    </location>
</feature>
<dbReference type="InterPro" id="IPR051791">
    <property type="entry name" value="Pra-immunoreactive"/>
</dbReference>
<keyword evidence="6 8" id="KW-0472">Membrane</keyword>
<keyword evidence="5 8" id="KW-1133">Transmembrane helix</keyword>
<protein>
    <recommendedName>
        <fullName evidence="9">FHA domain-containing protein</fullName>
    </recommendedName>
</protein>
<evidence type="ECO:0000256" key="5">
    <source>
        <dbReference type="ARBA" id="ARBA00022989"/>
    </source>
</evidence>
<evidence type="ECO:0000256" key="2">
    <source>
        <dbReference type="ARBA" id="ARBA00022475"/>
    </source>
</evidence>
<feature type="compositionally biased region" description="Pro residues" evidence="7">
    <location>
        <begin position="268"/>
        <end position="284"/>
    </location>
</feature>
<dbReference type="GO" id="GO:0005886">
    <property type="term" value="C:plasma membrane"/>
    <property type="evidence" value="ECO:0007669"/>
    <property type="project" value="UniProtKB-SubCell"/>
</dbReference>
<sequence length="539" mass="53672">MPLPPDAASCAVCGARVPLIARPDLARRASDGRATGRRTAVPSPAPNQLAGGVHDPRGDLPAPVARRTGDGGAAPAPAPFGPAVRRRAVEPVPVLPPPSLARRALALAVDAGVAAVAAGAAGGAALIGGAPPLAAAATAALLVAVAQVVAEGVTGTTAGAVALGLRTVTHATGRVPGVGRAFVRQLVVGLGVPLLLAGAWLVAASATFDRGPHRRGWHDKASGTRVVDATVPPAGRAPEPPAAAPLDAVPRGSGLPDLPLRGTALPGPALPGPVRPDPAHPGPAPVAAAQPGATAPVTAPVTASIPAAPGGELPATGAVPPPTRVTADLPPAPLAPVRAAGADTRPAPEDPLPAERPAVRRADLRGDAGPVPPVAAPSSPDGLDGTDPGAGRWAPPAGSALHDELVELEHTRVRHPAQLRRRAVTLALQFDTGPRVRVVGRGLAGRGPRAEDGADILHVVAVDDPSRSVSRVHLEFGPLPATAPDEAVRLWVLDRGSTNGTVVVAPDGEARVLPPGTRGVVGAGWTLRLGERVVRVEDD</sequence>
<gene>
    <name evidence="10" type="ORF">E5225_04150</name>
</gene>
<feature type="region of interest" description="Disordered" evidence="7">
    <location>
        <begin position="230"/>
        <end position="390"/>
    </location>
</feature>
<dbReference type="CDD" id="cd00060">
    <property type="entry name" value="FHA"/>
    <property type="match status" value="1"/>
</dbReference>
<dbReference type="Proteomes" id="UP000296469">
    <property type="component" value="Chromosome"/>
</dbReference>
<dbReference type="InterPro" id="IPR010432">
    <property type="entry name" value="RDD"/>
</dbReference>
<comment type="subcellular location">
    <subcellularLocation>
        <location evidence="1">Cell membrane</location>
        <topology evidence="1">Multi-pass membrane protein</topology>
    </subcellularLocation>
</comment>
<reference evidence="10 11" key="1">
    <citation type="submission" date="2019-04" db="EMBL/GenBank/DDBJ databases">
        <title>Isolation and identification of Cellulomonas shaoxiangyii sp. Nov. isolated from feces of the Tibetan antelopes (Pantholops hodgsonii) in the Qinghai-Tibet plateau of China.</title>
        <authorList>
            <person name="Tian Z."/>
        </authorList>
    </citation>
    <scope>NUCLEOTIDE SEQUENCE [LARGE SCALE GENOMIC DNA]</scope>
    <source>
        <strain evidence="10 11">Z28</strain>
    </source>
</reference>
<feature type="compositionally biased region" description="Low complexity" evidence="7">
    <location>
        <begin position="285"/>
        <end position="309"/>
    </location>
</feature>
<dbReference type="PANTHER" id="PTHR36115">
    <property type="entry name" value="PROLINE-RICH ANTIGEN HOMOLOG-RELATED"/>
    <property type="match status" value="1"/>
</dbReference>
<keyword evidence="3" id="KW-0597">Phosphoprotein</keyword>
<dbReference type="PROSITE" id="PS50006">
    <property type="entry name" value="FHA_DOMAIN"/>
    <property type="match status" value="1"/>
</dbReference>
<evidence type="ECO:0000256" key="6">
    <source>
        <dbReference type="ARBA" id="ARBA00023136"/>
    </source>
</evidence>
<keyword evidence="4 8" id="KW-0812">Transmembrane</keyword>
<keyword evidence="2" id="KW-1003">Cell membrane</keyword>
<feature type="region of interest" description="Disordered" evidence="7">
    <location>
        <begin position="28"/>
        <end position="82"/>
    </location>
</feature>
<dbReference type="InterPro" id="IPR000253">
    <property type="entry name" value="FHA_dom"/>
</dbReference>
<evidence type="ECO:0000256" key="3">
    <source>
        <dbReference type="ARBA" id="ARBA00022553"/>
    </source>
</evidence>
<dbReference type="KEGG" id="celz:E5225_04150"/>
<accession>A0A4V1CMG5</accession>
<evidence type="ECO:0000313" key="10">
    <source>
        <dbReference type="EMBL" id="QCB92865.1"/>
    </source>
</evidence>
<evidence type="ECO:0000313" key="11">
    <source>
        <dbReference type="Proteomes" id="UP000296469"/>
    </source>
</evidence>
<proteinExistence type="predicted"/>
<feature type="compositionally biased region" description="Basic and acidic residues" evidence="7">
    <location>
        <begin position="357"/>
        <end position="366"/>
    </location>
</feature>